<keyword evidence="3" id="KW-1185">Reference proteome</keyword>
<evidence type="ECO:0000313" key="3">
    <source>
        <dbReference type="Proteomes" id="UP000029228"/>
    </source>
</evidence>
<dbReference type="EMBL" id="BBMR01000024">
    <property type="protein sequence ID" value="GAL23541.1"/>
    <property type="molecule type" value="Genomic_DNA"/>
</dbReference>
<dbReference type="SUPFAM" id="SSF54106">
    <property type="entry name" value="LysM domain"/>
    <property type="match status" value="2"/>
</dbReference>
<dbReference type="InterPro" id="IPR018392">
    <property type="entry name" value="LysM"/>
</dbReference>
<dbReference type="GO" id="GO:0008932">
    <property type="term" value="F:lytic endotransglycosylase activity"/>
    <property type="evidence" value="ECO:0007669"/>
    <property type="project" value="TreeGrafter"/>
</dbReference>
<dbReference type="AlphaFoldDB" id="A0A090S7M2"/>
<organism evidence="2 3">
    <name type="scientific">Vibrio maritimus</name>
    <dbReference type="NCBI Taxonomy" id="990268"/>
    <lineage>
        <taxon>Bacteria</taxon>
        <taxon>Pseudomonadati</taxon>
        <taxon>Pseudomonadota</taxon>
        <taxon>Gammaproteobacteria</taxon>
        <taxon>Vibrionales</taxon>
        <taxon>Vibrionaceae</taxon>
        <taxon>Vibrio</taxon>
    </lineage>
</organism>
<proteinExistence type="predicted"/>
<dbReference type="PANTHER" id="PTHR33734:SF22">
    <property type="entry name" value="MEMBRANE-BOUND LYTIC MUREIN TRANSGLYCOSYLASE D"/>
    <property type="match status" value="1"/>
</dbReference>
<comment type="caution">
    <text evidence="2">The sequence shown here is derived from an EMBL/GenBank/DDBJ whole genome shotgun (WGS) entry which is preliminary data.</text>
</comment>
<dbReference type="STRING" id="990268.JCM19235_3103"/>
<dbReference type="InterPro" id="IPR036779">
    <property type="entry name" value="LysM_dom_sf"/>
</dbReference>
<dbReference type="Gene3D" id="3.10.350.10">
    <property type="entry name" value="LysM domain"/>
    <property type="match status" value="2"/>
</dbReference>
<reference evidence="2 3" key="1">
    <citation type="submission" date="2014-09" db="EMBL/GenBank/DDBJ databases">
        <title>Vibrio maritimus JCM 19235. (C45) whole genome shotgun sequence.</title>
        <authorList>
            <person name="Sawabe T."/>
            <person name="Meirelles P."/>
            <person name="Nakanishi M."/>
            <person name="Sayaka M."/>
            <person name="Hattori M."/>
            <person name="Ohkuma M."/>
        </authorList>
    </citation>
    <scope>NUCLEOTIDE SEQUENCE [LARGE SCALE GENOMIC DNA]</scope>
    <source>
        <strain evidence="3">JCM19235</strain>
    </source>
</reference>
<dbReference type="Pfam" id="PF01476">
    <property type="entry name" value="LysM"/>
    <property type="match status" value="2"/>
</dbReference>
<protein>
    <submittedName>
        <fullName evidence="2">N-acetylmuramoyl-L-alanine amidase</fullName>
        <ecNumber evidence="2">3.5.1.28</ecNumber>
    </submittedName>
</protein>
<dbReference type="SMART" id="SM00257">
    <property type="entry name" value="LysM"/>
    <property type="match status" value="2"/>
</dbReference>
<accession>A0A090S7M2</accession>
<evidence type="ECO:0000313" key="2">
    <source>
        <dbReference type="EMBL" id="GAL23541.1"/>
    </source>
</evidence>
<keyword evidence="2" id="KW-0378">Hydrolase</keyword>
<dbReference type="PROSITE" id="PS51782">
    <property type="entry name" value="LYSM"/>
    <property type="match status" value="2"/>
</dbReference>
<dbReference type="EC" id="3.5.1.28" evidence="2"/>
<evidence type="ECO:0000259" key="1">
    <source>
        <dbReference type="PROSITE" id="PS51782"/>
    </source>
</evidence>
<feature type="domain" description="LysM" evidence="1">
    <location>
        <begin position="1"/>
        <end position="44"/>
    </location>
</feature>
<dbReference type="PANTHER" id="PTHR33734">
    <property type="entry name" value="LYSM DOMAIN-CONTAINING GPI-ANCHORED PROTEIN 2"/>
    <property type="match status" value="1"/>
</dbReference>
<dbReference type="Proteomes" id="UP000029228">
    <property type="component" value="Unassembled WGS sequence"/>
</dbReference>
<gene>
    <name evidence="2" type="ORF">JCM19235_3103</name>
</gene>
<name>A0A090S7M2_9VIBR</name>
<dbReference type="CDD" id="cd00118">
    <property type="entry name" value="LysM"/>
    <property type="match status" value="2"/>
</dbReference>
<sequence>MTHTVVKGDYLGKVANKYKVSVADIKRENNLKSDVLKLGQKLKITVSLKDLPLRKHTVKRGEYLGKIASQYGVSVKSIRDANKLRSDSLAVGQVLLIPHK</sequence>
<feature type="domain" description="LysM" evidence="1">
    <location>
        <begin position="54"/>
        <end position="97"/>
    </location>
</feature>
<dbReference type="GO" id="GO:0008745">
    <property type="term" value="F:N-acetylmuramoyl-L-alanine amidase activity"/>
    <property type="evidence" value="ECO:0007669"/>
    <property type="project" value="UniProtKB-EC"/>
</dbReference>